<evidence type="ECO:0000313" key="1">
    <source>
        <dbReference type="EMBL" id="JAH74185.1"/>
    </source>
</evidence>
<dbReference type="AlphaFoldDB" id="A0A0E9V9N0"/>
<reference evidence="1" key="2">
    <citation type="journal article" date="2015" name="Fish Shellfish Immunol.">
        <title>Early steps in the European eel (Anguilla anguilla)-Vibrio vulnificus interaction in the gills: Role of the RtxA13 toxin.</title>
        <authorList>
            <person name="Callol A."/>
            <person name="Pajuelo D."/>
            <person name="Ebbesson L."/>
            <person name="Teles M."/>
            <person name="MacKenzie S."/>
            <person name="Amaro C."/>
        </authorList>
    </citation>
    <scope>NUCLEOTIDE SEQUENCE</scope>
</reference>
<reference evidence="1" key="1">
    <citation type="submission" date="2014-11" db="EMBL/GenBank/DDBJ databases">
        <authorList>
            <person name="Amaro Gonzalez C."/>
        </authorList>
    </citation>
    <scope>NUCLEOTIDE SEQUENCE</scope>
</reference>
<proteinExistence type="predicted"/>
<organism evidence="1">
    <name type="scientific">Anguilla anguilla</name>
    <name type="common">European freshwater eel</name>
    <name type="synonym">Muraena anguilla</name>
    <dbReference type="NCBI Taxonomy" id="7936"/>
    <lineage>
        <taxon>Eukaryota</taxon>
        <taxon>Metazoa</taxon>
        <taxon>Chordata</taxon>
        <taxon>Craniata</taxon>
        <taxon>Vertebrata</taxon>
        <taxon>Euteleostomi</taxon>
        <taxon>Actinopterygii</taxon>
        <taxon>Neopterygii</taxon>
        <taxon>Teleostei</taxon>
        <taxon>Anguilliformes</taxon>
        <taxon>Anguillidae</taxon>
        <taxon>Anguilla</taxon>
    </lineage>
</organism>
<name>A0A0E9V9N0_ANGAN</name>
<sequence>MISPVIESFNNGTTFNWSYFPRSTHSTVNESILQAGLTNLTPGM</sequence>
<protein>
    <submittedName>
        <fullName evidence="1">Uncharacterized protein</fullName>
    </submittedName>
</protein>
<dbReference type="EMBL" id="GBXM01034392">
    <property type="protein sequence ID" value="JAH74185.1"/>
    <property type="molecule type" value="Transcribed_RNA"/>
</dbReference>
<accession>A0A0E9V9N0</accession>